<dbReference type="OrthoDB" id="27092at2"/>
<dbReference type="RefSeq" id="WP_075030743.1">
    <property type="nucleotide sequence ID" value="NZ_FONR01000014.1"/>
</dbReference>
<dbReference type="GO" id="GO:0046464">
    <property type="term" value="P:acylglycerol catabolic process"/>
    <property type="evidence" value="ECO:0007669"/>
    <property type="project" value="TreeGrafter"/>
</dbReference>
<name>A0A1I2MXF6_9ACTN</name>
<dbReference type="Gene3D" id="3.40.50.1820">
    <property type="entry name" value="alpha/beta hydrolase"/>
    <property type="match status" value="1"/>
</dbReference>
<dbReference type="GO" id="GO:0047372">
    <property type="term" value="F:monoacylglycerol lipase activity"/>
    <property type="evidence" value="ECO:0007669"/>
    <property type="project" value="TreeGrafter"/>
</dbReference>
<dbReference type="PRINTS" id="PR00111">
    <property type="entry name" value="ABHYDROLASE"/>
</dbReference>
<dbReference type="Pfam" id="PF00561">
    <property type="entry name" value="Abhydrolase_1"/>
    <property type="match status" value="1"/>
</dbReference>
<dbReference type="AlphaFoldDB" id="A0A1I2MXF6"/>
<dbReference type="Proteomes" id="UP000181942">
    <property type="component" value="Unassembled WGS sequence"/>
</dbReference>
<protein>
    <submittedName>
        <fullName evidence="2">Pimeloyl-ACP methyl ester carboxylesterase</fullName>
    </submittedName>
</protein>
<dbReference type="InterPro" id="IPR000073">
    <property type="entry name" value="AB_hydrolase_1"/>
</dbReference>
<gene>
    <name evidence="2" type="ORF">SAMN02787118_11463</name>
</gene>
<dbReference type="PANTHER" id="PTHR43798:SF33">
    <property type="entry name" value="HYDROLASE, PUTATIVE (AFU_ORTHOLOGUE AFUA_2G14860)-RELATED"/>
    <property type="match status" value="1"/>
</dbReference>
<dbReference type="EMBL" id="FONR01000014">
    <property type="protein sequence ID" value="SFF96162.1"/>
    <property type="molecule type" value="Genomic_DNA"/>
</dbReference>
<dbReference type="InterPro" id="IPR050266">
    <property type="entry name" value="AB_hydrolase_sf"/>
</dbReference>
<feature type="domain" description="AB hydrolase-1" evidence="1">
    <location>
        <begin position="35"/>
        <end position="257"/>
    </location>
</feature>
<dbReference type="PANTHER" id="PTHR43798">
    <property type="entry name" value="MONOACYLGLYCEROL LIPASE"/>
    <property type="match status" value="1"/>
</dbReference>
<dbReference type="GO" id="GO:0016020">
    <property type="term" value="C:membrane"/>
    <property type="evidence" value="ECO:0007669"/>
    <property type="project" value="TreeGrafter"/>
</dbReference>
<evidence type="ECO:0000313" key="3">
    <source>
        <dbReference type="Proteomes" id="UP000181942"/>
    </source>
</evidence>
<reference evidence="2 3" key="1">
    <citation type="submission" date="2016-10" db="EMBL/GenBank/DDBJ databases">
        <authorList>
            <person name="de Groot N.N."/>
        </authorList>
    </citation>
    <scope>NUCLEOTIDE SEQUENCE [LARGE SCALE GENOMIC DNA]</scope>
    <source>
        <strain evidence="2 3">OK461</strain>
    </source>
</reference>
<organism evidence="2 3">
    <name type="scientific">Streptomyces mirabilis</name>
    <dbReference type="NCBI Taxonomy" id="68239"/>
    <lineage>
        <taxon>Bacteria</taxon>
        <taxon>Bacillati</taxon>
        <taxon>Actinomycetota</taxon>
        <taxon>Actinomycetes</taxon>
        <taxon>Kitasatosporales</taxon>
        <taxon>Streptomycetaceae</taxon>
        <taxon>Streptomyces</taxon>
    </lineage>
</organism>
<evidence type="ECO:0000313" key="2">
    <source>
        <dbReference type="EMBL" id="SFF96162.1"/>
    </source>
</evidence>
<dbReference type="InterPro" id="IPR029058">
    <property type="entry name" value="AB_hydrolase_fold"/>
</dbReference>
<proteinExistence type="predicted"/>
<sequence length="279" mass="31064">MSEIRPRFRRIDGLSIRYAESDGPHDGQALLLSPFPESLYAYHATWSRLAERTHLVAVDLPGFGHSELRGDLLTPRAMGEFIVRIADEFGMAMPHVVGPDIGTSAILFAAAQHPDRFRSAVVGSGAAAAPLQLGGPLHEWVYAKDLAPYRKLDPKVIVAAAIDKIKGYEMPEIVREDYLGSYVGQRMVDQMPYLRAFRQDLAVLRELLPGIQTPVQVIAGRDDQVVPVANAEYLHQYLPNSKLDVVDAGHWIWEEAPGEYAGIVNDWWSRTDPGRKTTR</sequence>
<accession>A0A1I2MXF6</accession>
<evidence type="ECO:0000259" key="1">
    <source>
        <dbReference type="Pfam" id="PF00561"/>
    </source>
</evidence>
<dbReference type="SUPFAM" id="SSF53474">
    <property type="entry name" value="alpha/beta-Hydrolases"/>
    <property type="match status" value="1"/>
</dbReference>